<sequence>MRRVLLIGPGGAGKSTLARLLAERLDLPLLHLDALYWQSGWVQPERDAWEGRVRALLAAEAWVMDGNFGGTLDLRLSACDTALLLDLPPWQCLWRVLRRRWMHRSRHRPDMTPGCNERIDPDFLWWIATYRWRRRPAVLVKLREAAAHGVRVEVLRSDAGIARFLAALPQVRRGSSEAVMHEGDGVP</sequence>
<dbReference type="Proteomes" id="UP001597110">
    <property type="component" value="Unassembled WGS sequence"/>
</dbReference>
<feature type="domain" description="ATPase AAA-type core" evidence="1">
    <location>
        <begin position="4"/>
        <end position="43"/>
    </location>
</feature>
<protein>
    <submittedName>
        <fullName evidence="2">AAA family ATPase</fullName>
    </submittedName>
</protein>
<dbReference type="Pfam" id="PF00004">
    <property type="entry name" value="AAA"/>
    <property type="match status" value="1"/>
</dbReference>
<proteinExistence type="predicted"/>
<dbReference type="PANTHER" id="PTHR37816:SF1">
    <property type="entry name" value="TOXIN"/>
    <property type="match status" value="1"/>
</dbReference>
<evidence type="ECO:0000313" key="2">
    <source>
        <dbReference type="EMBL" id="MFD0724897.1"/>
    </source>
</evidence>
<dbReference type="InterPro" id="IPR003959">
    <property type="entry name" value="ATPase_AAA_core"/>
</dbReference>
<name>A0ABW2Y941_9GAMM</name>
<dbReference type="RefSeq" id="WP_386824033.1">
    <property type="nucleotide sequence ID" value="NZ_JBHTIF010000001.1"/>
</dbReference>
<comment type="caution">
    <text evidence="2">The sequence shown here is derived from an EMBL/GenBank/DDBJ whole genome shotgun (WGS) entry which is preliminary data.</text>
</comment>
<dbReference type="EMBL" id="JBHTIF010000001">
    <property type="protein sequence ID" value="MFD0724897.1"/>
    <property type="molecule type" value="Genomic_DNA"/>
</dbReference>
<organism evidence="2 3">
    <name type="scientific">Lysobacter brunescens</name>
    <dbReference type="NCBI Taxonomy" id="262323"/>
    <lineage>
        <taxon>Bacteria</taxon>
        <taxon>Pseudomonadati</taxon>
        <taxon>Pseudomonadota</taxon>
        <taxon>Gammaproteobacteria</taxon>
        <taxon>Lysobacterales</taxon>
        <taxon>Lysobacteraceae</taxon>
        <taxon>Lysobacter</taxon>
    </lineage>
</organism>
<dbReference type="InterPro" id="IPR027417">
    <property type="entry name" value="P-loop_NTPase"/>
</dbReference>
<accession>A0ABW2Y941</accession>
<dbReference type="InterPro" id="IPR052922">
    <property type="entry name" value="Cytidylate_Kinase-2"/>
</dbReference>
<evidence type="ECO:0000313" key="3">
    <source>
        <dbReference type="Proteomes" id="UP001597110"/>
    </source>
</evidence>
<gene>
    <name evidence="2" type="ORF">ACFQ0E_04710</name>
</gene>
<keyword evidence="3" id="KW-1185">Reference proteome</keyword>
<dbReference type="PANTHER" id="PTHR37816">
    <property type="entry name" value="YALI0E33011P"/>
    <property type="match status" value="1"/>
</dbReference>
<dbReference type="Gene3D" id="3.40.50.300">
    <property type="entry name" value="P-loop containing nucleotide triphosphate hydrolases"/>
    <property type="match status" value="1"/>
</dbReference>
<dbReference type="SUPFAM" id="SSF52540">
    <property type="entry name" value="P-loop containing nucleoside triphosphate hydrolases"/>
    <property type="match status" value="1"/>
</dbReference>
<reference evidence="3" key="1">
    <citation type="journal article" date="2019" name="Int. J. Syst. Evol. Microbiol.">
        <title>The Global Catalogue of Microorganisms (GCM) 10K type strain sequencing project: providing services to taxonomists for standard genome sequencing and annotation.</title>
        <authorList>
            <consortium name="The Broad Institute Genomics Platform"/>
            <consortium name="The Broad Institute Genome Sequencing Center for Infectious Disease"/>
            <person name="Wu L."/>
            <person name="Ma J."/>
        </authorList>
    </citation>
    <scope>NUCLEOTIDE SEQUENCE [LARGE SCALE GENOMIC DNA]</scope>
    <source>
        <strain evidence="3">CCUG 55585</strain>
    </source>
</reference>
<evidence type="ECO:0000259" key="1">
    <source>
        <dbReference type="Pfam" id="PF00004"/>
    </source>
</evidence>